<dbReference type="AlphaFoldDB" id="A0A8T3BPI1"/>
<dbReference type="InterPro" id="IPR036426">
    <property type="entry name" value="Bulb-type_lectin_dom_sf"/>
</dbReference>
<dbReference type="EMBL" id="JAGYWB010000006">
    <property type="protein sequence ID" value="KAI0519125.1"/>
    <property type="molecule type" value="Genomic_DNA"/>
</dbReference>
<dbReference type="Proteomes" id="UP000829196">
    <property type="component" value="Unassembled WGS sequence"/>
</dbReference>
<keyword evidence="4" id="KW-1185">Reference proteome</keyword>
<accession>A0A8T3BPI1</accession>
<evidence type="ECO:0000313" key="3">
    <source>
        <dbReference type="EMBL" id="KAI0519125.1"/>
    </source>
</evidence>
<dbReference type="GO" id="GO:0051707">
    <property type="term" value="P:response to other organism"/>
    <property type="evidence" value="ECO:0007669"/>
    <property type="project" value="UniProtKB-ARBA"/>
</dbReference>
<dbReference type="InterPro" id="IPR001480">
    <property type="entry name" value="Bulb-type_lectin_dom"/>
</dbReference>
<dbReference type="OrthoDB" id="418274at2759"/>
<reference evidence="3" key="1">
    <citation type="journal article" date="2022" name="Front. Genet.">
        <title>Chromosome-Scale Assembly of the Dendrobium nobile Genome Provides Insights Into the Molecular Mechanism of the Biosynthesis of the Medicinal Active Ingredient of Dendrobium.</title>
        <authorList>
            <person name="Xu Q."/>
            <person name="Niu S.-C."/>
            <person name="Li K.-L."/>
            <person name="Zheng P.-J."/>
            <person name="Zhang X.-J."/>
            <person name="Jia Y."/>
            <person name="Liu Y."/>
            <person name="Niu Y.-X."/>
            <person name="Yu L.-H."/>
            <person name="Chen D.-F."/>
            <person name="Zhang G.-Q."/>
        </authorList>
    </citation>
    <scope>NUCLEOTIDE SEQUENCE</scope>
    <source>
        <tissue evidence="3">Leaf</tissue>
    </source>
</reference>
<evidence type="ECO:0000313" key="4">
    <source>
        <dbReference type="Proteomes" id="UP000829196"/>
    </source>
</evidence>
<organism evidence="3 4">
    <name type="scientific">Dendrobium nobile</name>
    <name type="common">Orchid</name>
    <dbReference type="NCBI Taxonomy" id="94219"/>
    <lineage>
        <taxon>Eukaryota</taxon>
        <taxon>Viridiplantae</taxon>
        <taxon>Streptophyta</taxon>
        <taxon>Embryophyta</taxon>
        <taxon>Tracheophyta</taxon>
        <taxon>Spermatophyta</taxon>
        <taxon>Magnoliopsida</taxon>
        <taxon>Liliopsida</taxon>
        <taxon>Asparagales</taxon>
        <taxon>Orchidaceae</taxon>
        <taxon>Epidendroideae</taxon>
        <taxon>Malaxideae</taxon>
        <taxon>Dendrobiinae</taxon>
        <taxon>Dendrobium</taxon>
    </lineage>
</organism>
<dbReference type="SUPFAM" id="SSF51110">
    <property type="entry name" value="alpha-D-mannose-specific plant lectins"/>
    <property type="match status" value="1"/>
</dbReference>
<gene>
    <name evidence="3" type="ORF">KFK09_006565</name>
</gene>
<feature type="signal peptide" evidence="1">
    <location>
        <begin position="1"/>
        <end position="24"/>
    </location>
</feature>
<comment type="caution">
    <text evidence="3">The sequence shown here is derived from an EMBL/GenBank/DDBJ whole genome shotgun (WGS) entry which is preliminary data.</text>
</comment>
<evidence type="ECO:0000259" key="2">
    <source>
        <dbReference type="PROSITE" id="PS50927"/>
    </source>
</evidence>
<evidence type="ECO:0000256" key="1">
    <source>
        <dbReference type="SAM" id="SignalP"/>
    </source>
</evidence>
<protein>
    <recommendedName>
        <fullName evidence="2">Bulb-type lectin domain-containing protein</fullName>
    </recommendedName>
</protein>
<feature type="chain" id="PRO_5035867807" description="Bulb-type lectin domain-containing protein" evidence="1">
    <location>
        <begin position="25"/>
        <end position="173"/>
    </location>
</feature>
<feature type="domain" description="Bulb-type lectin" evidence="2">
    <location>
        <begin position="27"/>
        <end position="135"/>
    </location>
</feature>
<keyword evidence="1" id="KW-0732">Signal</keyword>
<dbReference type="Gene3D" id="2.90.10.10">
    <property type="entry name" value="Bulb-type lectin domain"/>
    <property type="match status" value="1"/>
</dbReference>
<dbReference type="PROSITE" id="PS50927">
    <property type="entry name" value="BULB_LECTIN"/>
    <property type="match status" value="1"/>
</dbReference>
<proteinExistence type="predicted"/>
<name>A0A8T3BPI1_DENNO</name>
<dbReference type="SMART" id="SM00108">
    <property type="entry name" value="B_lectin"/>
    <property type="match status" value="1"/>
</dbReference>
<dbReference type="SMR" id="A0A8T3BPI1"/>
<dbReference type="CDD" id="cd00028">
    <property type="entry name" value="B_lectin"/>
    <property type="match status" value="1"/>
</dbReference>
<sequence>MAFFIKTLLLCFASLTLLAAPSSGQLFNHLLDGERLGTGQALTQGGFAFVIQSDCNLVLYEFGNPLWASGTNGQGLGCYVTLQSDGNLVIYDHSNKAIWASNTNGETGNYLLILQKDRNVVIYSLPIWATGTNTVGSAGVVIAGARNGTVGVTGAEQNKVREMGKIVEVEGDE</sequence>